<keyword evidence="1" id="KW-0812">Transmembrane</keyword>
<dbReference type="EMBL" id="BOQN01000016">
    <property type="protein sequence ID" value="GIM89601.1"/>
    <property type="molecule type" value="Genomic_DNA"/>
</dbReference>
<keyword evidence="5" id="KW-1185">Reference proteome</keyword>
<feature type="domain" description="EAL" evidence="2">
    <location>
        <begin position="478"/>
        <end position="733"/>
    </location>
</feature>
<evidence type="ECO:0000256" key="1">
    <source>
        <dbReference type="SAM" id="Phobius"/>
    </source>
</evidence>
<comment type="caution">
    <text evidence="4">The sequence shown here is derived from an EMBL/GenBank/DDBJ whole genome shotgun (WGS) entry which is preliminary data.</text>
</comment>
<evidence type="ECO:0008006" key="6">
    <source>
        <dbReference type="Google" id="ProtNLM"/>
    </source>
</evidence>
<evidence type="ECO:0000259" key="3">
    <source>
        <dbReference type="PROSITE" id="PS50887"/>
    </source>
</evidence>
<dbReference type="PROSITE" id="PS50883">
    <property type="entry name" value="EAL"/>
    <property type="match status" value="1"/>
</dbReference>
<dbReference type="Pfam" id="PF00990">
    <property type="entry name" value="GGDEF"/>
    <property type="match status" value="1"/>
</dbReference>
<keyword evidence="1" id="KW-1133">Transmembrane helix</keyword>
<dbReference type="SUPFAM" id="SSF141868">
    <property type="entry name" value="EAL domain-like"/>
    <property type="match status" value="1"/>
</dbReference>
<evidence type="ECO:0000313" key="4">
    <source>
        <dbReference type="EMBL" id="GIM89601.1"/>
    </source>
</evidence>
<dbReference type="InterPro" id="IPR035919">
    <property type="entry name" value="EAL_sf"/>
</dbReference>
<dbReference type="CDD" id="cd01949">
    <property type="entry name" value="GGDEF"/>
    <property type="match status" value="1"/>
</dbReference>
<feature type="transmembrane region" description="Helical" evidence="1">
    <location>
        <begin position="281"/>
        <end position="298"/>
    </location>
</feature>
<dbReference type="Gene3D" id="3.30.70.270">
    <property type="match status" value="1"/>
</dbReference>
<dbReference type="SMART" id="SM00267">
    <property type="entry name" value="GGDEF"/>
    <property type="match status" value="1"/>
</dbReference>
<dbReference type="InterPro" id="IPR050706">
    <property type="entry name" value="Cyclic-di-GMP_PDE-like"/>
</dbReference>
<dbReference type="InterPro" id="IPR001633">
    <property type="entry name" value="EAL_dom"/>
</dbReference>
<keyword evidence="1" id="KW-0472">Membrane</keyword>
<dbReference type="SUPFAM" id="SSF55073">
    <property type="entry name" value="Nucleotide cyclase"/>
    <property type="match status" value="1"/>
</dbReference>
<proteinExistence type="predicted"/>
<dbReference type="Proteomes" id="UP000677082">
    <property type="component" value="Unassembled WGS sequence"/>
</dbReference>
<feature type="domain" description="GGDEF" evidence="3">
    <location>
        <begin position="337"/>
        <end position="469"/>
    </location>
</feature>
<protein>
    <recommendedName>
        <fullName evidence="6">Diguanylate cyclase/phosphodiesterase</fullName>
    </recommendedName>
</protein>
<feature type="transmembrane region" description="Helical" evidence="1">
    <location>
        <begin position="180"/>
        <end position="202"/>
    </location>
</feature>
<reference evidence="4 5" key="1">
    <citation type="submission" date="2021-03" db="EMBL/GenBank/DDBJ databases">
        <title>Whole genome shotgun sequence of Actinoplanes toevensis NBRC 105298.</title>
        <authorList>
            <person name="Komaki H."/>
            <person name="Tamura T."/>
        </authorList>
    </citation>
    <scope>NUCLEOTIDE SEQUENCE [LARGE SCALE GENOMIC DNA]</scope>
    <source>
        <strain evidence="4 5">NBRC 105298</strain>
    </source>
</reference>
<dbReference type="Pfam" id="PF00563">
    <property type="entry name" value="EAL"/>
    <property type="match status" value="1"/>
</dbReference>
<feature type="transmembrane region" description="Helical" evidence="1">
    <location>
        <begin position="92"/>
        <end position="110"/>
    </location>
</feature>
<feature type="transmembrane region" description="Helical" evidence="1">
    <location>
        <begin position="25"/>
        <end position="42"/>
    </location>
</feature>
<dbReference type="InterPro" id="IPR000160">
    <property type="entry name" value="GGDEF_dom"/>
</dbReference>
<evidence type="ECO:0000313" key="5">
    <source>
        <dbReference type="Proteomes" id="UP000677082"/>
    </source>
</evidence>
<dbReference type="InterPro" id="IPR029787">
    <property type="entry name" value="Nucleotide_cyclase"/>
</dbReference>
<dbReference type="CDD" id="cd01948">
    <property type="entry name" value="EAL"/>
    <property type="match status" value="1"/>
</dbReference>
<dbReference type="InterPro" id="IPR043128">
    <property type="entry name" value="Rev_trsase/Diguanyl_cyclase"/>
</dbReference>
<feature type="transmembrane region" description="Helical" evidence="1">
    <location>
        <begin position="63"/>
        <end position="86"/>
    </location>
</feature>
<dbReference type="PANTHER" id="PTHR33121">
    <property type="entry name" value="CYCLIC DI-GMP PHOSPHODIESTERASE PDEF"/>
    <property type="match status" value="1"/>
</dbReference>
<gene>
    <name evidence="4" type="ORF">Ato02nite_013940</name>
</gene>
<dbReference type="NCBIfam" id="TIGR00254">
    <property type="entry name" value="GGDEF"/>
    <property type="match status" value="1"/>
</dbReference>
<accession>A0A919W7N0</accession>
<dbReference type="PROSITE" id="PS50887">
    <property type="entry name" value="GGDEF"/>
    <property type="match status" value="1"/>
</dbReference>
<dbReference type="AlphaFoldDB" id="A0A919W7N0"/>
<feature type="transmembrane region" description="Helical" evidence="1">
    <location>
        <begin position="214"/>
        <end position="236"/>
    </location>
</feature>
<dbReference type="Gene3D" id="3.20.20.450">
    <property type="entry name" value="EAL domain"/>
    <property type="match status" value="1"/>
</dbReference>
<evidence type="ECO:0000259" key="2">
    <source>
        <dbReference type="PROSITE" id="PS50883"/>
    </source>
</evidence>
<feature type="transmembrane region" description="Helical" evidence="1">
    <location>
        <begin position="149"/>
        <end position="173"/>
    </location>
</feature>
<organism evidence="4 5">
    <name type="scientific">Paractinoplanes toevensis</name>
    <dbReference type="NCBI Taxonomy" id="571911"/>
    <lineage>
        <taxon>Bacteria</taxon>
        <taxon>Bacillati</taxon>
        <taxon>Actinomycetota</taxon>
        <taxon>Actinomycetes</taxon>
        <taxon>Micromonosporales</taxon>
        <taxon>Micromonosporaceae</taxon>
        <taxon>Paractinoplanes</taxon>
    </lineage>
</organism>
<sequence>MVTVVVLVAAGQTTSVLAPHTRPLILAASVLLLDVLGFIYSRKAARLAVAKATPWRLVAFGRAASGIANVGLTAAALSGVTGWWWIGTLAQLSMYVLLASGVLLAATQYLRDPIRRAVLAEAVTVLAAGFMLIWYFVLEPIVNNQRPSYVWTSTIGIPLGDLLLIAAVATVLLRNAEIRFGVPAIVLTAGLVCYLVSDMTWATAGVNGEQAATSLFATVSVVTACLVLTLAPMLVVHRPSRPSRPRRSTPPAWAEHLSTTAMAVACTLMMTVAVIEHQMRPWGGLVGGLIVMTGAVAARQMMSLRESRNLLVHDPLTGLASRTGLEWAVDRALKRARPVALLLIDVDGFKLINDAYGHGAGDIVLTEFAHHLRSAVRAGHTPARLGGDEFAVVLTDSTVENATTAARRIVSAAAANPVRLDNDLVPIRISIGIAVAQPGDTADTLMRRADVAVYHSKRAGTHAYTVYDPTMVDRRGEDAALSGSLDGALDRGELHVLYQPLVDLSDEYPTAAEALIRWQHPTKGLLSPTQFIPIAERSGAITRIGLWVLEQALQQLQIFQSHAPASRPMHVSVNLSPRQLQEPTIVHDVLAILERTGTDPRHLVLEVTESALVDETSGIAALRALREHGIRIAIDDFGTGYSSLQYLTRLPVDILKIDRSFVAELNGTPEGASVTEAIIRLAQVLHLSTVAEGIETPQQATELKQLGCDTGQGYLFAKPLAATELTKMLTKAHTRP</sequence>
<feature type="transmembrane region" description="Helical" evidence="1">
    <location>
        <begin position="117"/>
        <end position="137"/>
    </location>
</feature>
<dbReference type="GO" id="GO:0071111">
    <property type="term" value="F:cyclic-guanylate-specific phosphodiesterase activity"/>
    <property type="evidence" value="ECO:0007669"/>
    <property type="project" value="InterPro"/>
</dbReference>
<dbReference type="SMART" id="SM00052">
    <property type="entry name" value="EAL"/>
    <property type="match status" value="1"/>
</dbReference>
<name>A0A919W7N0_9ACTN</name>
<dbReference type="PANTHER" id="PTHR33121:SF79">
    <property type="entry name" value="CYCLIC DI-GMP PHOSPHODIESTERASE PDED-RELATED"/>
    <property type="match status" value="1"/>
</dbReference>